<evidence type="ECO:0000313" key="3">
    <source>
        <dbReference type="Proteomes" id="UP001432401"/>
    </source>
</evidence>
<evidence type="ECO:0000259" key="1">
    <source>
        <dbReference type="Pfam" id="PF15567"/>
    </source>
</evidence>
<evidence type="ECO:0000313" key="2">
    <source>
        <dbReference type="EMBL" id="MES0835820.1"/>
    </source>
</evidence>
<protein>
    <recommendedName>
        <fullName evidence="1">Immunity protein 35 domain-containing protein</fullName>
    </recommendedName>
</protein>
<dbReference type="Proteomes" id="UP001432401">
    <property type="component" value="Unassembled WGS sequence"/>
</dbReference>
<proteinExistence type="predicted"/>
<name>A0ABV1ZXI8_9ACTN</name>
<organism evidence="2 3">
    <name type="scientific">Nocardiopsis tropica</name>
    <dbReference type="NCBI Taxonomy" id="109330"/>
    <lineage>
        <taxon>Bacteria</taxon>
        <taxon>Bacillati</taxon>
        <taxon>Actinomycetota</taxon>
        <taxon>Actinomycetes</taxon>
        <taxon>Streptosporangiales</taxon>
        <taxon>Nocardiopsidaceae</taxon>
        <taxon>Nocardiopsis</taxon>
    </lineage>
</organism>
<feature type="domain" description="Immunity protein 35" evidence="1">
    <location>
        <begin position="9"/>
        <end position="75"/>
    </location>
</feature>
<keyword evidence="3" id="KW-1185">Reference proteome</keyword>
<dbReference type="EMBL" id="JBEQNB010000009">
    <property type="protein sequence ID" value="MES0835820.1"/>
    <property type="molecule type" value="Genomic_DNA"/>
</dbReference>
<sequence>MSKLDREVAIIKAEEFLESESREWKYNDVKAMREKSFQHENDLIVPYNTISYLKTGKIEDGLVGNTPIRVNLETGACDFIDIIQVLDYRDMGYPV</sequence>
<dbReference type="RefSeq" id="WP_344177445.1">
    <property type="nucleotide sequence ID" value="NZ_JBEQNA010000023.1"/>
</dbReference>
<accession>A0ABV1ZXI8</accession>
<reference evidence="2 3" key="1">
    <citation type="submission" date="2024-06" db="EMBL/GenBank/DDBJ databases">
        <authorList>
            <person name="Bataeva Y.V."/>
            <person name="Grigorian L.N."/>
            <person name="Solomentsev V.I."/>
        </authorList>
    </citation>
    <scope>NUCLEOTIDE SEQUENCE [LARGE SCALE GENOMIC DNA]</scope>
    <source>
        <strain evidence="3">SCPM-O-B-12605 (RCAM04882)</strain>
    </source>
</reference>
<gene>
    <name evidence="2" type="ORF">ABUK86_18735</name>
</gene>
<dbReference type="Pfam" id="PF15567">
    <property type="entry name" value="Imm35"/>
    <property type="match status" value="1"/>
</dbReference>
<dbReference type="InterPro" id="IPR029082">
    <property type="entry name" value="Imm35"/>
</dbReference>
<comment type="caution">
    <text evidence="2">The sequence shown here is derived from an EMBL/GenBank/DDBJ whole genome shotgun (WGS) entry which is preliminary data.</text>
</comment>